<accession>A0ABS5S9S7</accession>
<evidence type="ECO:0000313" key="2">
    <source>
        <dbReference type="EMBL" id="MBT0652134.1"/>
    </source>
</evidence>
<dbReference type="InterPro" id="IPR036249">
    <property type="entry name" value="Thioredoxin-like_sf"/>
</dbReference>
<keyword evidence="1" id="KW-0802">TPR repeat</keyword>
<reference evidence="2 3" key="1">
    <citation type="submission" date="2021-05" db="EMBL/GenBank/DDBJ databases">
        <title>The draft genome of Geobacter luticola JCM 17780.</title>
        <authorList>
            <person name="Xu Z."/>
            <person name="Masuda Y."/>
            <person name="Itoh H."/>
            <person name="Senoo K."/>
        </authorList>
    </citation>
    <scope>NUCLEOTIDE SEQUENCE [LARGE SCALE GENOMIC DNA]</scope>
    <source>
        <strain evidence="2 3">JCM 17780</strain>
    </source>
</reference>
<gene>
    <name evidence="2" type="ORF">KI810_03640</name>
</gene>
<dbReference type="Pfam" id="PF13174">
    <property type="entry name" value="TPR_6"/>
    <property type="match status" value="2"/>
</dbReference>
<organism evidence="2 3">
    <name type="scientific">Geomobilimonas luticola</name>
    <dbReference type="NCBI Taxonomy" id="1114878"/>
    <lineage>
        <taxon>Bacteria</taxon>
        <taxon>Pseudomonadati</taxon>
        <taxon>Thermodesulfobacteriota</taxon>
        <taxon>Desulfuromonadia</taxon>
        <taxon>Geobacterales</taxon>
        <taxon>Geobacteraceae</taxon>
        <taxon>Geomobilimonas</taxon>
    </lineage>
</organism>
<evidence type="ECO:0000313" key="3">
    <source>
        <dbReference type="Proteomes" id="UP000756860"/>
    </source>
</evidence>
<dbReference type="RefSeq" id="WP_214174094.1">
    <property type="nucleotide sequence ID" value="NZ_JAHCVK010000001.1"/>
</dbReference>
<keyword evidence="3" id="KW-1185">Reference proteome</keyword>
<sequence length="150" mass="16764">MDAVTYPNVKVFDFINANVVPIRVPADSKPLADDFKLTWTPTLITLDYYGKEHHRTVGFLPPDDLIASLILGMGKIDFDAGDFNDAIVHFDRVLAEFPQSGFAPEAVYLRGVSRFKASHDAAALKEAYEKLKAEYPASEWAKRAEPYSLL</sequence>
<dbReference type="Proteomes" id="UP000756860">
    <property type="component" value="Unassembled WGS sequence"/>
</dbReference>
<dbReference type="SUPFAM" id="SSF52833">
    <property type="entry name" value="Thioredoxin-like"/>
    <property type="match status" value="1"/>
</dbReference>
<protein>
    <submittedName>
        <fullName evidence="2">Tetratricopeptide repeat protein</fullName>
    </submittedName>
</protein>
<name>A0ABS5S9S7_9BACT</name>
<dbReference type="InterPro" id="IPR019734">
    <property type="entry name" value="TPR_rpt"/>
</dbReference>
<dbReference type="EMBL" id="JAHCVK010000001">
    <property type="protein sequence ID" value="MBT0652134.1"/>
    <property type="molecule type" value="Genomic_DNA"/>
</dbReference>
<evidence type="ECO:0000256" key="1">
    <source>
        <dbReference type="PROSITE-ProRule" id="PRU00339"/>
    </source>
</evidence>
<dbReference type="SUPFAM" id="SSF48452">
    <property type="entry name" value="TPR-like"/>
    <property type="match status" value="1"/>
</dbReference>
<feature type="repeat" description="TPR" evidence="1">
    <location>
        <begin position="67"/>
        <end position="100"/>
    </location>
</feature>
<comment type="caution">
    <text evidence="2">The sequence shown here is derived from an EMBL/GenBank/DDBJ whole genome shotgun (WGS) entry which is preliminary data.</text>
</comment>
<dbReference type="InterPro" id="IPR011990">
    <property type="entry name" value="TPR-like_helical_dom_sf"/>
</dbReference>
<dbReference type="PROSITE" id="PS50005">
    <property type="entry name" value="TPR"/>
    <property type="match status" value="1"/>
</dbReference>
<dbReference type="Gene3D" id="1.25.40.10">
    <property type="entry name" value="Tetratricopeptide repeat domain"/>
    <property type="match status" value="1"/>
</dbReference>
<proteinExistence type="predicted"/>